<organism evidence="2 3">
    <name type="scientific">Clostridium botulinum</name>
    <dbReference type="NCBI Taxonomy" id="1491"/>
    <lineage>
        <taxon>Bacteria</taxon>
        <taxon>Bacillati</taxon>
        <taxon>Bacillota</taxon>
        <taxon>Clostridia</taxon>
        <taxon>Eubacteriales</taxon>
        <taxon>Clostridiaceae</taxon>
        <taxon>Clostridium</taxon>
    </lineage>
</organism>
<sequence>MFNKLTDRIYYMDFEQKSDRPVLGLVVGDQYSLVIDGGNSKDHAEKFLSYVKELEIPEVKYLVLTHWHWDHVFGMKTMNLINIVHKKSNEKLEWMNGLEWTDKAIRDRVENGYEIEFCEEHIKIEYPNNDRKIEVAKNDIIFEGNMEIDLGGVTVRLDHINADHSDDCCLVNVVEEKVTFMGDAMYLDMYNGPWSYSRERLYPLLDKLISYNSQYYIPAHHSKYTYEEFKDFIKYIKEIGDLVGKSTDLEKVILAINKNNNKEISEENTEDIKVFIEGNKKNK</sequence>
<evidence type="ECO:0000313" key="3">
    <source>
        <dbReference type="Proteomes" id="UP000476820"/>
    </source>
</evidence>
<evidence type="ECO:0000313" key="2">
    <source>
        <dbReference type="EMBL" id="NFF87149.1"/>
    </source>
</evidence>
<dbReference type="InterPro" id="IPR036866">
    <property type="entry name" value="RibonucZ/Hydroxyglut_hydro"/>
</dbReference>
<protein>
    <submittedName>
        <fullName evidence="2">MBL fold metallo-hydrolase</fullName>
    </submittedName>
</protein>
<proteinExistence type="predicted"/>
<dbReference type="SUPFAM" id="SSF56281">
    <property type="entry name" value="Metallo-hydrolase/oxidoreductase"/>
    <property type="match status" value="1"/>
</dbReference>
<dbReference type="SMART" id="SM00849">
    <property type="entry name" value="Lactamase_B"/>
    <property type="match status" value="1"/>
</dbReference>
<dbReference type="InterPro" id="IPR050855">
    <property type="entry name" value="NDM-1-like"/>
</dbReference>
<dbReference type="GO" id="GO:0016787">
    <property type="term" value="F:hydrolase activity"/>
    <property type="evidence" value="ECO:0007669"/>
    <property type="project" value="UniProtKB-KW"/>
</dbReference>
<dbReference type="RefSeq" id="WP_061302078.1">
    <property type="nucleotide sequence ID" value="NZ_LFPA01000134.1"/>
</dbReference>
<name>A0A6M0X2C0_CLOBO</name>
<feature type="domain" description="Metallo-beta-lactamase" evidence="1">
    <location>
        <begin position="21"/>
        <end position="220"/>
    </location>
</feature>
<dbReference type="Proteomes" id="UP000476820">
    <property type="component" value="Unassembled WGS sequence"/>
</dbReference>
<reference evidence="2 3" key="1">
    <citation type="submission" date="2019-04" db="EMBL/GenBank/DDBJ databases">
        <title>Genome sequencing of Clostridium botulinum Groups I-IV and Clostridium butyricum.</title>
        <authorList>
            <person name="Brunt J."/>
            <person name="Van Vliet A.H.M."/>
            <person name="Stringer S.C."/>
            <person name="Carter A.T."/>
            <person name="Peck M.W."/>
        </authorList>
    </citation>
    <scope>NUCLEOTIDE SEQUENCE [LARGE SCALE GENOMIC DNA]</scope>
    <source>
        <strain evidence="2 3">1605</strain>
    </source>
</reference>
<dbReference type="EMBL" id="SWOV01000007">
    <property type="protein sequence ID" value="NFF87149.1"/>
    <property type="molecule type" value="Genomic_DNA"/>
</dbReference>
<dbReference type="Gene3D" id="3.60.15.10">
    <property type="entry name" value="Ribonuclease Z/Hydroxyacylglutathione hydrolase-like"/>
    <property type="match status" value="1"/>
</dbReference>
<evidence type="ECO:0000259" key="1">
    <source>
        <dbReference type="SMART" id="SM00849"/>
    </source>
</evidence>
<gene>
    <name evidence="2" type="ORF">FC774_04470</name>
</gene>
<keyword evidence="2" id="KW-0378">Hydrolase</keyword>
<comment type="caution">
    <text evidence="2">The sequence shown here is derived from an EMBL/GenBank/DDBJ whole genome shotgun (WGS) entry which is preliminary data.</text>
</comment>
<dbReference type="AlphaFoldDB" id="A0A6M0X2C0"/>
<dbReference type="PANTHER" id="PTHR42951">
    <property type="entry name" value="METALLO-BETA-LACTAMASE DOMAIN-CONTAINING"/>
    <property type="match status" value="1"/>
</dbReference>
<accession>A0A6M0X2C0</accession>
<dbReference type="PANTHER" id="PTHR42951:SF4">
    <property type="entry name" value="ACYL-COENZYME A THIOESTERASE MBLAC2"/>
    <property type="match status" value="1"/>
</dbReference>
<dbReference type="InterPro" id="IPR001279">
    <property type="entry name" value="Metallo-B-lactamas"/>
</dbReference>
<dbReference type="Pfam" id="PF00753">
    <property type="entry name" value="Lactamase_B"/>
    <property type="match status" value="1"/>
</dbReference>